<feature type="region of interest" description="Disordered" evidence="1">
    <location>
        <begin position="415"/>
        <end position="444"/>
    </location>
</feature>
<reference evidence="4 5" key="1">
    <citation type="submission" date="2024-05" db="EMBL/GenBank/DDBJ databases">
        <title>Roseateles sp. 2.12 16S ribosomal RNA gene Genome sequencing and assembly.</title>
        <authorList>
            <person name="Woo H."/>
        </authorList>
    </citation>
    <scope>NUCLEOTIDE SEQUENCE [LARGE SCALE GENOMIC DNA]</scope>
    <source>
        <strain evidence="4 5">2.12</strain>
    </source>
</reference>
<name>A0ABV0GEN6_9BURK</name>
<comment type="caution">
    <text evidence="4">The sequence shown here is derived from an EMBL/GenBank/DDBJ whole genome shotgun (WGS) entry which is preliminary data.</text>
</comment>
<feature type="compositionally biased region" description="Low complexity" evidence="1">
    <location>
        <begin position="259"/>
        <end position="281"/>
    </location>
</feature>
<dbReference type="EMBL" id="JBDPZC010000005">
    <property type="protein sequence ID" value="MEO3713510.1"/>
    <property type="molecule type" value="Genomic_DNA"/>
</dbReference>
<keyword evidence="2" id="KW-1133">Transmembrane helix</keyword>
<feature type="region of interest" description="Disordered" evidence="1">
    <location>
        <begin position="182"/>
        <end position="291"/>
    </location>
</feature>
<feature type="transmembrane region" description="Helical" evidence="2">
    <location>
        <begin position="327"/>
        <end position="347"/>
    </location>
</feature>
<organism evidence="4 5">
    <name type="scientific">Roseateles flavus</name>
    <dbReference type="NCBI Taxonomy" id="3149041"/>
    <lineage>
        <taxon>Bacteria</taxon>
        <taxon>Pseudomonadati</taxon>
        <taxon>Pseudomonadota</taxon>
        <taxon>Betaproteobacteria</taxon>
        <taxon>Burkholderiales</taxon>
        <taxon>Sphaerotilaceae</taxon>
        <taxon>Roseateles</taxon>
    </lineage>
</organism>
<keyword evidence="5" id="KW-1185">Reference proteome</keyword>
<proteinExistence type="predicted"/>
<evidence type="ECO:0000256" key="2">
    <source>
        <dbReference type="SAM" id="Phobius"/>
    </source>
</evidence>
<keyword evidence="3" id="KW-0732">Signal</keyword>
<feature type="region of interest" description="Disordered" evidence="1">
    <location>
        <begin position="365"/>
        <end position="401"/>
    </location>
</feature>
<evidence type="ECO:0008006" key="6">
    <source>
        <dbReference type="Google" id="ProtNLM"/>
    </source>
</evidence>
<keyword evidence="2" id="KW-0472">Membrane</keyword>
<keyword evidence="2" id="KW-0812">Transmembrane</keyword>
<sequence>MRRTTKPETSGPRCASPWLAALGLGLSLTMPAAALSVGAPQTHSALFQPLRLVFPVQLLPGETLHPECVRAVLVAGESRLASDQVQVQLLGRTEGEVNAVRVSSLVPIDEPMVTVSLSLGCPTRYTRQFTALIDPPSGNARSDAPPALLEGDELYSPALRAALATPGSRASELLASGRAATAQGGAGTSASTAGSTASPAAAPTDHAAATKPSAPRSAAASPARTKPRAASRLDPQTRAEPRGGTASAPATPAPPRLQLEAPEVLSAAPAAAAASEAASSAGQESQQRVKQLEAELARMRAEAREVQDTLKQLSAQLRQPQGHDRSWLLMLAGISLLLAVACTWLFMQLQSLRRASHEAWWAHMPEPDGGNAGPRPARRTGKSPAAEAGPTPTINDGAGALQPVSSAHEDAAGQDFLNSDLPSMDEDTEAAPFTHTSPESDEDADAVSLQLLDMPQANTDLQPLQALPERSAAEGVSVEELIDLEQQVDFFMVLGQQEAAVELLSQRLHEKGRHTALPYLKLLEILQRHGDQAGFERVASEFSERFHAQAPVWSDDIAAGEGLLAYAQATELIVQSWRDAAMTMQLIQTLLAHGDPDGHAFDLAAYRDILMLYAVARDISEHEVRGEDIDLFLPLDASRQGSPTSMMATMPFQRAGGPSPAAGPVDLDLDLSKDSAKDSARG</sequence>
<evidence type="ECO:0000313" key="5">
    <source>
        <dbReference type="Proteomes" id="UP001462640"/>
    </source>
</evidence>
<evidence type="ECO:0000313" key="4">
    <source>
        <dbReference type="EMBL" id="MEO3713510.1"/>
    </source>
</evidence>
<evidence type="ECO:0000256" key="3">
    <source>
        <dbReference type="SAM" id="SignalP"/>
    </source>
</evidence>
<protein>
    <recommendedName>
        <fullName evidence="6">Tfp pilus assembly protein FimV</fullName>
    </recommendedName>
</protein>
<dbReference type="RefSeq" id="WP_347610016.1">
    <property type="nucleotide sequence ID" value="NZ_JBDPZC010000005.1"/>
</dbReference>
<feature type="region of interest" description="Disordered" evidence="1">
    <location>
        <begin position="651"/>
        <end position="682"/>
    </location>
</feature>
<gene>
    <name evidence="4" type="ORF">ABDJ40_12110</name>
</gene>
<feature type="chain" id="PRO_5046985908" description="Tfp pilus assembly protein FimV" evidence="3">
    <location>
        <begin position="35"/>
        <end position="682"/>
    </location>
</feature>
<feature type="signal peptide" evidence="3">
    <location>
        <begin position="1"/>
        <end position="34"/>
    </location>
</feature>
<feature type="compositionally biased region" description="Low complexity" evidence="1">
    <location>
        <begin position="182"/>
        <end position="232"/>
    </location>
</feature>
<feature type="compositionally biased region" description="Basic and acidic residues" evidence="1">
    <location>
        <begin position="670"/>
        <end position="682"/>
    </location>
</feature>
<evidence type="ECO:0000256" key="1">
    <source>
        <dbReference type="SAM" id="MobiDB-lite"/>
    </source>
</evidence>
<accession>A0ABV0GEN6</accession>
<dbReference type="Proteomes" id="UP001462640">
    <property type="component" value="Unassembled WGS sequence"/>
</dbReference>